<dbReference type="Proteomes" id="UP000030759">
    <property type="component" value="Unassembled WGS sequence"/>
</dbReference>
<accession>A0A061I361</accession>
<feature type="region of interest" description="Disordered" evidence="1">
    <location>
        <begin position="50"/>
        <end position="84"/>
    </location>
</feature>
<evidence type="ECO:0000313" key="3">
    <source>
        <dbReference type="Proteomes" id="UP000030759"/>
    </source>
</evidence>
<organism evidence="2 3">
    <name type="scientific">Cricetulus griseus</name>
    <name type="common">Chinese hamster</name>
    <name type="synonym">Cricetulus barabensis griseus</name>
    <dbReference type="NCBI Taxonomy" id="10029"/>
    <lineage>
        <taxon>Eukaryota</taxon>
        <taxon>Metazoa</taxon>
        <taxon>Chordata</taxon>
        <taxon>Craniata</taxon>
        <taxon>Vertebrata</taxon>
        <taxon>Euteleostomi</taxon>
        <taxon>Mammalia</taxon>
        <taxon>Eutheria</taxon>
        <taxon>Euarchontoglires</taxon>
        <taxon>Glires</taxon>
        <taxon>Rodentia</taxon>
        <taxon>Myomorpha</taxon>
        <taxon>Muroidea</taxon>
        <taxon>Cricetidae</taxon>
        <taxon>Cricetinae</taxon>
        <taxon>Cricetulus</taxon>
    </lineage>
</organism>
<gene>
    <name evidence="2" type="ORF">H671_4g12899</name>
</gene>
<name>A0A061I361_CRIGR</name>
<dbReference type="AlphaFoldDB" id="A0A061I361"/>
<reference evidence="3" key="1">
    <citation type="journal article" date="2013" name="Nat. Biotechnol.">
        <title>Chinese hamster genome sequenced from sorted chromosomes.</title>
        <authorList>
            <person name="Brinkrolf K."/>
            <person name="Rupp O."/>
            <person name="Laux H."/>
            <person name="Kollin F."/>
            <person name="Ernst W."/>
            <person name="Linke B."/>
            <person name="Kofler R."/>
            <person name="Romand S."/>
            <person name="Hesse F."/>
            <person name="Budach W.E."/>
            <person name="Galosy S."/>
            <person name="Muller D."/>
            <person name="Noll T."/>
            <person name="Wienberg J."/>
            <person name="Jostock T."/>
            <person name="Leonard M."/>
            <person name="Grillari J."/>
            <person name="Tauch A."/>
            <person name="Goesmann A."/>
            <person name="Helk B."/>
            <person name="Mott J.E."/>
            <person name="Puhler A."/>
            <person name="Borth N."/>
        </authorList>
    </citation>
    <scope>NUCLEOTIDE SEQUENCE [LARGE SCALE GENOMIC DNA]</scope>
    <source>
        <strain evidence="3">17A/GY</strain>
    </source>
</reference>
<evidence type="ECO:0000313" key="2">
    <source>
        <dbReference type="EMBL" id="ERE75119.1"/>
    </source>
</evidence>
<evidence type="ECO:0000256" key="1">
    <source>
        <dbReference type="SAM" id="MobiDB-lite"/>
    </source>
</evidence>
<proteinExistence type="predicted"/>
<dbReference type="EMBL" id="KE675576">
    <property type="protein sequence ID" value="ERE75119.1"/>
    <property type="molecule type" value="Genomic_DNA"/>
</dbReference>
<sequence>MICVSPCFEGFNPPFLACLVCEKKCHLIWILVPPSWVIPTLIDPKSIFSKEPEGKLGQPQKRSSVSHGLTRAKVGAFPTNLQTT</sequence>
<protein>
    <submittedName>
        <fullName evidence="2">IQ domain-containing protein H</fullName>
    </submittedName>
</protein>